<dbReference type="InterPro" id="IPR036812">
    <property type="entry name" value="NAD(P)_OxRdtase_dom_sf"/>
</dbReference>
<dbReference type="InterPro" id="IPR023210">
    <property type="entry name" value="NADP_OxRdtase_dom"/>
</dbReference>
<evidence type="ECO:0000259" key="3">
    <source>
        <dbReference type="Pfam" id="PF00248"/>
    </source>
</evidence>
<feature type="region of interest" description="Disordered" evidence="2">
    <location>
        <begin position="271"/>
        <end position="294"/>
    </location>
</feature>
<comment type="caution">
    <text evidence="4">The sequence shown here is derived from an EMBL/GenBank/DDBJ whole genome shotgun (WGS) entry which is preliminary data.</text>
</comment>
<keyword evidence="1" id="KW-0560">Oxidoreductase</keyword>
<gene>
    <name evidence="4" type="ORF">GCM10025883_11850</name>
</gene>
<dbReference type="EMBL" id="BSUO01000001">
    <property type="protein sequence ID" value="GMA39140.1"/>
    <property type="molecule type" value="Genomic_DNA"/>
</dbReference>
<evidence type="ECO:0000256" key="2">
    <source>
        <dbReference type="SAM" id="MobiDB-lite"/>
    </source>
</evidence>
<dbReference type="Gene3D" id="3.20.20.100">
    <property type="entry name" value="NADP-dependent oxidoreductase domain"/>
    <property type="match status" value="1"/>
</dbReference>
<evidence type="ECO:0000313" key="4">
    <source>
        <dbReference type="EMBL" id="GMA39140.1"/>
    </source>
</evidence>
<reference evidence="5" key="1">
    <citation type="journal article" date="2019" name="Int. J. Syst. Evol. Microbiol.">
        <title>The Global Catalogue of Microorganisms (GCM) 10K type strain sequencing project: providing services to taxonomists for standard genome sequencing and annotation.</title>
        <authorList>
            <consortium name="The Broad Institute Genomics Platform"/>
            <consortium name="The Broad Institute Genome Sequencing Center for Infectious Disease"/>
            <person name="Wu L."/>
            <person name="Ma J."/>
        </authorList>
    </citation>
    <scope>NUCLEOTIDE SEQUENCE [LARGE SCALE GENOMIC DNA]</scope>
    <source>
        <strain evidence="5">NBRC 113072</strain>
    </source>
</reference>
<evidence type="ECO:0000313" key="5">
    <source>
        <dbReference type="Proteomes" id="UP001157126"/>
    </source>
</evidence>
<dbReference type="InterPro" id="IPR050791">
    <property type="entry name" value="Aldo-Keto_reductase"/>
</dbReference>
<name>A0ABQ6IMI3_9MICO</name>
<dbReference type="PANTHER" id="PTHR43625:SF40">
    <property type="entry name" value="ALDO-KETO REDUCTASE YAKC [NADP(+)]"/>
    <property type="match status" value="1"/>
</dbReference>
<sequence>MITRALGDLEVSPLGLGCMGMTLAYGRPDQASARRTIDAAIDAGVTLFDTADMYGNGANETFVGGALAARRGRVRIATKCGITTWPVVGMPRGLDARPERILRCADASLRRLRTDVIDLYYLHRPDPKVPIEESMGAMAHLVTEGKVRAVGLSEADAGTIRRAAAVHPIAALQTEWSLFERGIEDGPLAAAREVGAGVVPYAPLGRGMLTGDPSAATDLPLLDFRRFLPRWRRANIAAALEGVEVVRRVAAGHGATPGQVALAWLLSRGRTSCPSPAPRSPIVWPRTSRRSTWT</sequence>
<dbReference type="Pfam" id="PF00248">
    <property type="entry name" value="Aldo_ket_red"/>
    <property type="match status" value="1"/>
</dbReference>
<protein>
    <submittedName>
        <fullName evidence="4">Aldo/keto reductase</fullName>
    </submittedName>
</protein>
<dbReference type="PANTHER" id="PTHR43625">
    <property type="entry name" value="AFLATOXIN B1 ALDEHYDE REDUCTASE"/>
    <property type="match status" value="1"/>
</dbReference>
<feature type="domain" description="NADP-dependent oxidoreductase" evidence="3">
    <location>
        <begin position="13"/>
        <end position="282"/>
    </location>
</feature>
<dbReference type="RefSeq" id="WP_348536102.1">
    <property type="nucleotide sequence ID" value="NZ_BSUO01000001.1"/>
</dbReference>
<dbReference type="Proteomes" id="UP001157126">
    <property type="component" value="Unassembled WGS sequence"/>
</dbReference>
<accession>A0ABQ6IMI3</accession>
<proteinExistence type="predicted"/>
<organism evidence="4 5">
    <name type="scientific">Mobilicoccus caccae</name>
    <dbReference type="NCBI Taxonomy" id="1859295"/>
    <lineage>
        <taxon>Bacteria</taxon>
        <taxon>Bacillati</taxon>
        <taxon>Actinomycetota</taxon>
        <taxon>Actinomycetes</taxon>
        <taxon>Micrococcales</taxon>
        <taxon>Dermatophilaceae</taxon>
        <taxon>Mobilicoccus</taxon>
    </lineage>
</organism>
<dbReference type="SUPFAM" id="SSF51430">
    <property type="entry name" value="NAD(P)-linked oxidoreductase"/>
    <property type="match status" value="1"/>
</dbReference>
<evidence type="ECO:0000256" key="1">
    <source>
        <dbReference type="ARBA" id="ARBA00023002"/>
    </source>
</evidence>
<keyword evidence="5" id="KW-1185">Reference proteome</keyword>